<proteinExistence type="predicted"/>
<reference evidence="3" key="1">
    <citation type="submission" date="2014-04" db="EMBL/GenBank/DDBJ databases">
        <title>Evolutionary Origins and Diversification of the Mycorrhizal Mutualists.</title>
        <authorList>
            <consortium name="DOE Joint Genome Institute"/>
            <consortium name="Mycorrhizal Genomics Consortium"/>
            <person name="Kohler A."/>
            <person name="Kuo A."/>
            <person name="Nagy L.G."/>
            <person name="Floudas D."/>
            <person name="Copeland A."/>
            <person name="Barry K.W."/>
            <person name="Cichocki N."/>
            <person name="Veneault-Fourrey C."/>
            <person name="LaButti K."/>
            <person name="Lindquist E.A."/>
            <person name="Lipzen A."/>
            <person name="Lundell T."/>
            <person name="Morin E."/>
            <person name="Murat C."/>
            <person name="Riley R."/>
            <person name="Ohm R."/>
            <person name="Sun H."/>
            <person name="Tunlid A."/>
            <person name="Henrissat B."/>
            <person name="Grigoriev I.V."/>
            <person name="Hibbett D.S."/>
            <person name="Martin F."/>
        </authorList>
    </citation>
    <scope>NUCLEOTIDE SEQUENCE [LARGE SCALE GENOMIC DNA]</scope>
    <source>
        <strain evidence="3">FD-334 SS-4</strain>
    </source>
</reference>
<dbReference type="AlphaFoldDB" id="A0A0D2NL22"/>
<accession>A0A0D2NL22</accession>
<dbReference type="GO" id="GO:0004672">
    <property type="term" value="F:protein kinase activity"/>
    <property type="evidence" value="ECO:0007669"/>
    <property type="project" value="InterPro"/>
</dbReference>
<dbReference type="OrthoDB" id="3260094at2759"/>
<evidence type="ECO:0000313" key="2">
    <source>
        <dbReference type="EMBL" id="KJA19574.1"/>
    </source>
</evidence>
<name>A0A0D2NL22_HYPSF</name>
<dbReference type="Pfam" id="PF17667">
    <property type="entry name" value="Pkinase_fungal"/>
    <property type="match status" value="1"/>
</dbReference>
<feature type="domain" description="Fungal-type protein kinase" evidence="1">
    <location>
        <begin position="77"/>
        <end position="239"/>
    </location>
</feature>
<protein>
    <recommendedName>
        <fullName evidence="1">Fungal-type protein kinase domain-containing protein</fullName>
    </recommendedName>
</protein>
<dbReference type="Gene3D" id="1.10.510.10">
    <property type="entry name" value="Transferase(Phosphotransferase) domain 1"/>
    <property type="match status" value="1"/>
</dbReference>
<dbReference type="InterPro" id="IPR011009">
    <property type="entry name" value="Kinase-like_dom_sf"/>
</dbReference>
<gene>
    <name evidence="2" type="ORF">HYPSUDRAFT_69143</name>
</gene>
<dbReference type="InterPro" id="IPR008266">
    <property type="entry name" value="Tyr_kinase_AS"/>
</dbReference>
<dbReference type="PROSITE" id="PS00109">
    <property type="entry name" value="PROTEIN_KINASE_TYR"/>
    <property type="match status" value="1"/>
</dbReference>
<organism evidence="2 3">
    <name type="scientific">Hypholoma sublateritium (strain FD-334 SS-4)</name>
    <dbReference type="NCBI Taxonomy" id="945553"/>
    <lineage>
        <taxon>Eukaryota</taxon>
        <taxon>Fungi</taxon>
        <taxon>Dikarya</taxon>
        <taxon>Basidiomycota</taxon>
        <taxon>Agaricomycotina</taxon>
        <taxon>Agaricomycetes</taxon>
        <taxon>Agaricomycetidae</taxon>
        <taxon>Agaricales</taxon>
        <taxon>Agaricineae</taxon>
        <taxon>Strophariaceae</taxon>
        <taxon>Hypholoma</taxon>
    </lineage>
</organism>
<keyword evidence="3" id="KW-1185">Reference proteome</keyword>
<dbReference type="EMBL" id="KN817576">
    <property type="protein sequence ID" value="KJA19574.1"/>
    <property type="molecule type" value="Genomic_DNA"/>
</dbReference>
<dbReference type="Proteomes" id="UP000054270">
    <property type="component" value="Unassembled WGS sequence"/>
</dbReference>
<dbReference type="InterPro" id="IPR040976">
    <property type="entry name" value="Pkinase_fungal"/>
</dbReference>
<dbReference type="SUPFAM" id="SSF56112">
    <property type="entry name" value="Protein kinase-like (PK-like)"/>
    <property type="match status" value="1"/>
</dbReference>
<evidence type="ECO:0000313" key="3">
    <source>
        <dbReference type="Proteomes" id="UP000054270"/>
    </source>
</evidence>
<sequence>MMVDLVSGNVTNIRVKDQDFEVVKHIHASLILFGIGTHVFVVCDKDGKHHILKDAWLLVDHGISEVKVLSQIHKPPNHMHRRVVTGPVGDPLTTFCSRKEFVQVILDCVKWLDFLHNKCKLVHGDLSINNIVIFHTPTSHPPSKAPASKKGTNNPNIVTQITRGASRQVQAMIVPAPLAGVDDVIPVVGTIIDYDYARALKTLLERTSGMLPFMPLDALNIDNHGNYIHELTHDLEALLQTALGVITFTDGPCGKRGPLHPRIPLS</sequence>
<evidence type="ECO:0000259" key="1">
    <source>
        <dbReference type="Pfam" id="PF17667"/>
    </source>
</evidence>